<feature type="region of interest" description="Disordered" evidence="1">
    <location>
        <begin position="1"/>
        <end position="23"/>
    </location>
</feature>
<feature type="compositionally biased region" description="Basic and acidic residues" evidence="1">
    <location>
        <begin position="149"/>
        <end position="169"/>
    </location>
</feature>
<dbReference type="AlphaFoldDB" id="A0A559MLU8"/>
<gene>
    <name evidence="2" type="ORF">LAWI1_G000365</name>
</gene>
<keyword evidence="3" id="KW-1185">Reference proteome</keyword>
<name>A0A559MLU8_9HELO</name>
<feature type="region of interest" description="Disordered" evidence="1">
    <location>
        <begin position="119"/>
        <end position="169"/>
    </location>
</feature>
<dbReference type="EMBL" id="QGML01000066">
    <property type="protein sequence ID" value="TVY93901.1"/>
    <property type="molecule type" value="Genomic_DNA"/>
</dbReference>
<evidence type="ECO:0000313" key="3">
    <source>
        <dbReference type="Proteomes" id="UP000315522"/>
    </source>
</evidence>
<comment type="caution">
    <text evidence="2">The sequence shown here is derived from an EMBL/GenBank/DDBJ whole genome shotgun (WGS) entry which is preliminary data.</text>
</comment>
<evidence type="ECO:0000256" key="1">
    <source>
        <dbReference type="SAM" id="MobiDB-lite"/>
    </source>
</evidence>
<accession>A0A559MLU8</accession>
<organism evidence="2 3">
    <name type="scientific">Lachnellula willkommii</name>
    <dbReference type="NCBI Taxonomy" id="215461"/>
    <lineage>
        <taxon>Eukaryota</taxon>
        <taxon>Fungi</taxon>
        <taxon>Dikarya</taxon>
        <taxon>Ascomycota</taxon>
        <taxon>Pezizomycotina</taxon>
        <taxon>Leotiomycetes</taxon>
        <taxon>Helotiales</taxon>
        <taxon>Lachnaceae</taxon>
        <taxon>Lachnellula</taxon>
    </lineage>
</organism>
<proteinExistence type="predicted"/>
<sequence>MSLGLNIHNTRVDSSDDDDDEEPRLSEIRITVNTPLMITGDGNSVSVDVALNASKVSAAVVAALRGMSTVAGGVPMIDGDGRPRPITMEVTAEIKVEGSNNVVGDKAVLSKTVAGSAFQKGREEEEKEEQVVGLKTPDMLEGQDMQGGAKRDRDVVERSEMELKRIRRG</sequence>
<protein>
    <submittedName>
        <fullName evidence="2">Uncharacterized protein</fullName>
    </submittedName>
</protein>
<dbReference type="Proteomes" id="UP000315522">
    <property type="component" value="Unassembled WGS sequence"/>
</dbReference>
<evidence type="ECO:0000313" key="2">
    <source>
        <dbReference type="EMBL" id="TVY93901.1"/>
    </source>
</evidence>
<reference evidence="2 3" key="1">
    <citation type="submission" date="2018-05" db="EMBL/GenBank/DDBJ databases">
        <title>Genome sequencing and assembly of the regulated plant pathogen Lachnellula willkommii and related sister species for the development of diagnostic species identification markers.</title>
        <authorList>
            <person name="Giroux E."/>
            <person name="Bilodeau G."/>
        </authorList>
    </citation>
    <scope>NUCLEOTIDE SEQUENCE [LARGE SCALE GENOMIC DNA]</scope>
    <source>
        <strain evidence="2 3">CBS 172.35</strain>
    </source>
</reference>